<dbReference type="KEGG" id="mkn:MKAN_06405"/>
<comment type="subcellular location">
    <subcellularLocation>
        <location evidence="13">Cytoplasm</location>
    </subcellularLocation>
</comment>
<keyword evidence="7 13" id="KW-0791">Threonine biosynthesis</keyword>
<keyword evidence="5 13" id="KW-0028">Amino-acid biosynthesis</keyword>
<dbReference type="InterPro" id="IPR036554">
    <property type="entry name" value="GHMP_kinase_C_sf"/>
</dbReference>
<name>U5WL62_MYCKA</name>
<keyword evidence="13" id="KW-0963">Cytoplasm</keyword>
<dbReference type="SUPFAM" id="SSF54211">
    <property type="entry name" value="Ribosomal protein S5 domain 2-like"/>
    <property type="match status" value="1"/>
</dbReference>
<keyword evidence="6 13" id="KW-0808">Transferase</keyword>
<dbReference type="InterPro" id="IPR014721">
    <property type="entry name" value="Ribsml_uS5_D2-typ_fold_subgr"/>
</dbReference>
<evidence type="ECO:0000256" key="10">
    <source>
        <dbReference type="ARBA" id="ARBA00022840"/>
    </source>
</evidence>
<dbReference type="UniPathway" id="UPA00050">
    <property type="reaction ID" value="UER00064"/>
</dbReference>
<dbReference type="AlphaFoldDB" id="U5WL62"/>
<dbReference type="PROSITE" id="PS00627">
    <property type="entry name" value="GHMP_KINASES_ATP"/>
    <property type="match status" value="1"/>
</dbReference>
<dbReference type="GO" id="GO:0005737">
    <property type="term" value="C:cytoplasm"/>
    <property type="evidence" value="ECO:0007669"/>
    <property type="project" value="UniProtKB-SubCell"/>
</dbReference>
<dbReference type="InterPro" id="IPR000870">
    <property type="entry name" value="Homoserine_kinase"/>
</dbReference>
<feature type="compositionally biased region" description="Polar residues" evidence="14">
    <location>
        <begin position="1"/>
        <end position="11"/>
    </location>
</feature>
<protein>
    <recommendedName>
        <fullName evidence="4 13">Homoserine kinase</fullName>
        <shortName evidence="13">HK</shortName>
        <shortName evidence="13">HSK</shortName>
        <ecNumber evidence="3 13">2.7.1.39</ecNumber>
    </recommendedName>
</protein>
<evidence type="ECO:0000256" key="2">
    <source>
        <dbReference type="ARBA" id="ARBA00007370"/>
    </source>
</evidence>
<keyword evidence="9 13" id="KW-0418">Kinase</keyword>
<evidence type="ECO:0000256" key="5">
    <source>
        <dbReference type="ARBA" id="ARBA00022605"/>
    </source>
</evidence>
<evidence type="ECO:0000256" key="3">
    <source>
        <dbReference type="ARBA" id="ARBA00012078"/>
    </source>
</evidence>
<keyword evidence="10 13" id="KW-0067">ATP-binding</keyword>
<dbReference type="EMBL" id="CP006835">
    <property type="protein sequence ID" value="AGZ49948.1"/>
    <property type="molecule type" value="Genomic_DNA"/>
</dbReference>
<dbReference type="GO" id="GO:0005524">
    <property type="term" value="F:ATP binding"/>
    <property type="evidence" value="ECO:0007669"/>
    <property type="project" value="UniProtKB-UniRule"/>
</dbReference>
<dbReference type="EC" id="2.7.1.39" evidence="3 13"/>
<evidence type="ECO:0000256" key="6">
    <source>
        <dbReference type="ARBA" id="ARBA00022679"/>
    </source>
</evidence>
<dbReference type="GO" id="GO:0004413">
    <property type="term" value="F:homoserine kinase activity"/>
    <property type="evidence" value="ECO:0007669"/>
    <property type="project" value="UniProtKB-UniRule"/>
</dbReference>
<dbReference type="InterPro" id="IPR006204">
    <property type="entry name" value="GHMP_kinase_N_dom"/>
</dbReference>
<dbReference type="PRINTS" id="PR00958">
    <property type="entry name" value="HOMSERKINASE"/>
</dbReference>
<evidence type="ECO:0000259" key="15">
    <source>
        <dbReference type="Pfam" id="PF00288"/>
    </source>
</evidence>
<organism evidence="17 18">
    <name type="scientific">Mycobacterium kansasii ATCC 12478</name>
    <dbReference type="NCBI Taxonomy" id="557599"/>
    <lineage>
        <taxon>Bacteria</taxon>
        <taxon>Bacillati</taxon>
        <taxon>Actinomycetota</taxon>
        <taxon>Actinomycetes</taxon>
        <taxon>Mycobacteriales</taxon>
        <taxon>Mycobacteriaceae</taxon>
        <taxon>Mycobacterium</taxon>
    </lineage>
</organism>
<evidence type="ECO:0000313" key="17">
    <source>
        <dbReference type="EMBL" id="AGZ49948.1"/>
    </source>
</evidence>
<dbReference type="InterPro" id="IPR013750">
    <property type="entry name" value="GHMP_kinase_C_dom"/>
</dbReference>
<evidence type="ECO:0000256" key="9">
    <source>
        <dbReference type="ARBA" id="ARBA00022777"/>
    </source>
</evidence>
<comment type="catalytic activity">
    <reaction evidence="11 13">
        <text>L-homoserine + ATP = O-phospho-L-homoserine + ADP + H(+)</text>
        <dbReference type="Rhea" id="RHEA:13985"/>
        <dbReference type="ChEBI" id="CHEBI:15378"/>
        <dbReference type="ChEBI" id="CHEBI:30616"/>
        <dbReference type="ChEBI" id="CHEBI:57476"/>
        <dbReference type="ChEBI" id="CHEBI:57590"/>
        <dbReference type="ChEBI" id="CHEBI:456216"/>
        <dbReference type="EC" id="2.7.1.39"/>
    </reaction>
</comment>
<evidence type="ECO:0000256" key="1">
    <source>
        <dbReference type="ARBA" id="ARBA00005015"/>
    </source>
</evidence>
<dbReference type="SUPFAM" id="SSF55060">
    <property type="entry name" value="GHMP Kinase, C-terminal domain"/>
    <property type="match status" value="1"/>
</dbReference>
<dbReference type="PANTHER" id="PTHR20861:SF1">
    <property type="entry name" value="HOMOSERINE KINASE"/>
    <property type="match status" value="1"/>
</dbReference>
<feature type="region of interest" description="Disordered" evidence="14">
    <location>
        <begin position="1"/>
        <end position="121"/>
    </location>
</feature>
<evidence type="ECO:0000256" key="7">
    <source>
        <dbReference type="ARBA" id="ARBA00022697"/>
    </source>
</evidence>
<feature type="compositionally biased region" description="Basic residues" evidence="14">
    <location>
        <begin position="87"/>
        <end position="97"/>
    </location>
</feature>
<dbReference type="HAMAP" id="MF_00384">
    <property type="entry name" value="Homoser_kinase"/>
    <property type="match status" value="1"/>
</dbReference>
<evidence type="ECO:0000256" key="14">
    <source>
        <dbReference type="SAM" id="MobiDB-lite"/>
    </source>
</evidence>
<comment type="similarity">
    <text evidence="2 13">Belongs to the GHMP kinase family. Homoserine kinase subfamily.</text>
</comment>
<feature type="domain" description="GHMP kinase N-terminal" evidence="15">
    <location>
        <begin position="189"/>
        <end position="274"/>
    </location>
</feature>
<proteinExistence type="inferred from homology"/>
<accession>U5WL62</accession>
<dbReference type="Gene3D" id="3.30.70.890">
    <property type="entry name" value="GHMP kinase, C-terminal domain"/>
    <property type="match status" value="1"/>
</dbReference>
<dbReference type="Pfam" id="PF00288">
    <property type="entry name" value="GHMP_kinases_N"/>
    <property type="match status" value="1"/>
</dbReference>
<dbReference type="eggNOG" id="COG0083">
    <property type="taxonomic scope" value="Bacteria"/>
</dbReference>
<dbReference type="InterPro" id="IPR020568">
    <property type="entry name" value="Ribosomal_Su5_D2-typ_SF"/>
</dbReference>
<comment type="function">
    <text evidence="12 13">Catalyzes the ATP-dependent phosphorylation of L-homoserine to L-homoserine phosphate.</text>
</comment>
<dbReference type="GO" id="GO:0009088">
    <property type="term" value="P:threonine biosynthetic process"/>
    <property type="evidence" value="ECO:0007669"/>
    <property type="project" value="UniProtKB-UniRule"/>
</dbReference>
<evidence type="ECO:0000256" key="12">
    <source>
        <dbReference type="ARBA" id="ARBA00049954"/>
    </source>
</evidence>
<evidence type="ECO:0000259" key="16">
    <source>
        <dbReference type="Pfam" id="PF08544"/>
    </source>
</evidence>
<dbReference type="Pfam" id="PF08544">
    <property type="entry name" value="GHMP_kinases_C"/>
    <property type="match status" value="1"/>
</dbReference>
<evidence type="ECO:0000313" key="18">
    <source>
        <dbReference type="Proteomes" id="UP000017786"/>
    </source>
</evidence>
<dbReference type="Gene3D" id="3.30.230.10">
    <property type="match status" value="1"/>
</dbReference>
<evidence type="ECO:0000256" key="11">
    <source>
        <dbReference type="ARBA" id="ARBA00049375"/>
    </source>
</evidence>
<dbReference type="HOGENOM" id="CLU_041243_0_1_11"/>
<keyword evidence="8 13" id="KW-0547">Nucleotide-binding</keyword>
<feature type="binding site" evidence="13">
    <location>
        <begin position="217"/>
        <end position="227"/>
    </location>
    <ligand>
        <name>ATP</name>
        <dbReference type="ChEBI" id="CHEBI:30616"/>
    </ligand>
</feature>
<dbReference type="InterPro" id="IPR006203">
    <property type="entry name" value="GHMP_knse_ATP-bd_CS"/>
</dbReference>
<evidence type="ECO:0000256" key="4">
    <source>
        <dbReference type="ARBA" id="ARBA00017858"/>
    </source>
</evidence>
<evidence type="ECO:0000256" key="8">
    <source>
        <dbReference type="ARBA" id="ARBA00022741"/>
    </source>
</evidence>
<reference evidence="17 18" key="1">
    <citation type="submission" date="2013-10" db="EMBL/GenBank/DDBJ databases">
        <title>Genome sequence of Mycobacterium kansasii.</title>
        <authorList>
            <consortium name="McGill University Mycobacterium genome consortium"/>
            <person name="Veyrier F.J."/>
            <person name="Behr M.A."/>
        </authorList>
    </citation>
    <scope>NUCLEOTIDE SEQUENCE [LARGE SCALE GENOMIC DNA]</scope>
    <source>
        <strain evidence="17 18">ATCC 12478</strain>
    </source>
</reference>
<sequence length="436" mass="45566">MTRWPSSSSWAWPNGDRKRGQAGRGGSPLVKHRGDRKRGEAGRGGSPLVKHRGDRKRGEAGRGGSPLVKHRGDRKRGQAGRGGSPLVKHRGDRKRGQAGRGGSPLVKHRGDRKRSGSDGGLLVTQSLPAGLVASAVVAASSANLGPGFDSIGLALSLYDEIEVETTDSGLTVLVEGEGADQVPLGPEHLVVRAIRHGLRAVGAQAGGLVVRCRNAIPHSRGLGSSAAAVVGGLAVVNGLVVQVDSKPLSDAQLIQLSSEFEGHPDNAAAAVLGGAVVSWIDRTGDCPNYSAVPLHLHPDIHLFSAIPEERSSTAETRVLLPAQVSHDEARFNISRVALLVVALTQRPDLLMPATEDVLHQPQRAPAMPASAEYLRLLRRHNVAATISGAGPALITMTTEPELPSEAVEYGAAHGFSVTAMTAGDRVRWNPGVAIIG</sequence>
<dbReference type="NCBIfam" id="TIGR00191">
    <property type="entry name" value="thrB"/>
    <property type="match status" value="1"/>
</dbReference>
<feature type="compositionally biased region" description="Basic residues" evidence="14">
    <location>
        <begin position="68"/>
        <end position="78"/>
    </location>
</feature>
<gene>
    <name evidence="13" type="primary">thrB</name>
    <name evidence="17" type="ORF">MKAN_06405</name>
</gene>
<dbReference type="Proteomes" id="UP000017786">
    <property type="component" value="Chromosome"/>
</dbReference>
<comment type="pathway">
    <text evidence="1 13">Amino-acid biosynthesis; L-threonine biosynthesis; L-threonine from L-aspartate: step 4/5.</text>
</comment>
<feature type="domain" description="GHMP kinase C-terminal" evidence="16">
    <location>
        <begin position="354"/>
        <end position="409"/>
    </location>
</feature>
<evidence type="ECO:0000256" key="13">
    <source>
        <dbReference type="HAMAP-Rule" id="MF_00384"/>
    </source>
</evidence>
<dbReference type="PANTHER" id="PTHR20861">
    <property type="entry name" value="HOMOSERINE/4-DIPHOSPHOCYTIDYL-2-C-METHYL-D-ERYTHRITOL KINASE"/>
    <property type="match status" value="1"/>
</dbReference>